<evidence type="ECO:0000313" key="2">
    <source>
        <dbReference type="EMBL" id="VDP48455.1"/>
    </source>
</evidence>
<dbReference type="WBParaSite" id="HPBE_0002499201-mRNA-1">
    <property type="protein sequence ID" value="HPBE_0002499201-mRNA-1"/>
    <property type="gene ID" value="HPBE_0002499201"/>
</dbReference>
<reference evidence="2 3" key="1">
    <citation type="submission" date="2018-11" db="EMBL/GenBank/DDBJ databases">
        <authorList>
            <consortium name="Pathogen Informatics"/>
        </authorList>
    </citation>
    <scope>NUCLEOTIDE SEQUENCE [LARGE SCALE GENOMIC DNA]</scope>
</reference>
<feature type="domain" description="MIT" evidence="1">
    <location>
        <begin position="52"/>
        <end position="128"/>
    </location>
</feature>
<name>A0A183GQM2_HELPZ</name>
<dbReference type="Gene3D" id="1.20.58.80">
    <property type="entry name" value="Phosphotransferase system, lactose/cellobiose-type IIA subunit"/>
    <property type="match status" value="1"/>
</dbReference>
<protein>
    <submittedName>
        <fullName evidence="4">MIT domain-containing protein</fullName>
    </submittedName>
</protein>
<dbReference type="InterPro" id="IPR007330">
    <property type="entry name" value="MIT_dom"/>
</dbReference>
<dbReference type="Proteomes" id="UP000050761">
    <property type="component" value="Unassembled WGS sequence"/>
</dbReference>
<evidence type="ECO:0000313" key="4">
    <source>
        <dbReference type="WBParaSite" id="HPBE_0002499201-mRNA-1"/>
    </source>
</evidence>
<dbReference type="SMART" id="SM00745">
    <property type="entry name" value="MIT"/>
    <property type="match status" value="1"/>
</dbReference>
<dbReference type="OrthoDB" id="5857668at2759"/>
<dbReference type="InterPro" id="IPR036181">
    <property type="entry name" value="MIT_dom_sf"/>
</dbReference>
<dbReference type="EMBL" id="UZAH01037192">
    <property type="protein sequence ID" value="VDP48455.1"/>
    <property type="molecule type" value="Genomic_DNA"/>
</dbReference>
<reference evidence="4" key="2">
    <citation type="submission" date="2019-09" db="UniProtKB">
        <authorList>
            <consortium name="WormBaseParasite"/>
        </authorList>
    </citation>
    <scope>IDENTIFICATION</scope>
</reference>
<sequence length="129" mass="14581">MGSILCSADNLNFQSYMWMASGCHQGVDGVFLSPKVFQRRVSCAVRSFMGKEEALIESAKSSLLKAVEYDAKKKPNDALRHYMQGIDQLDKAVKLMSLEDSRRTPLYKQIAQYVSRAEQLKDVTKIEVI</sequence>
<accession>A0A3P8EYA8</accession>
<keyword evidence="3" id="KW-1185">Reference proteome</keyword>
<dbReference type="SUPFAM" id="SSF116846">
    <property type="entry name" value="MIT domain"/>
    <property type="match status" value="1"/>
</dbReference>
<evidence type="ECO:0000259" key="1">
    <source>
        <dbReference type="SMART" id="SM00745"/>
    </source>
</evidence>
<organism evidence="3 4">
    <name type="scientific">Heligmosomoides polygyrus</name>
    <name type="common">Parasitic roundworm</name>
    <dbReference type="NCBI Taxonomy" id="6339"/>
    <lineage>
        <taxon>Eukaryota</taxon>
        <taxon>Metazoa</taxon>
        <taxon>Ecdysozoa</taxon>
        <taxon>Nematoda</taxon>
        <taxon>Chromadorea</taxon>
        <taxon>Rhabditida</taxon>
        <taxon>Rhabditina</taxon>
        <taxon>Rhabditomorpha</taxon>
        <taxon>Strongyloidea</taxon>
        <taxon>Heligmosomidae</taxon>
        <taxon>Heligmosomoides</taxon>
    </lineage>
</organism>
<gene>
    <name evidence="2" type="ORF">HPBE_LOCUS24991</name>
</gene>
<accession>A0A183GQM2</accession>
<proteinExistence type="predicted"/>
<evidence type="ECO:0000313" key="3">
    <source>
        <dbReference type="Proteomes" id="UP000050761"/>
    </source>
</evidence>
<dbReference type="AlphaFoldDB" id="A0A183GQM2"/>
<dbReference type="Pfam" id="PF04212">
    <property type="entry name" value="MIT"/>
    <property type="match status" value="1"/>
</dbReference>